<dbReference type="SMART" id="SM00306">
    <property type="entry name" value="HintN"/>
    <property type="match status" value="1"/>
</dbReference>
<name>A0A8E6EW91_9BACT</name>
<dbReference type="SUPFAM" id="SSF51294">
    <property type="entry name" value="Hedgehog/intein (Hint) domain"/>
    <property type="match status" value="1"/>
</dbReference>
<dbReference type="Proteomes" id="UP000676194">
    <property type="component" value="Chromosome"/>
</dbReference>
<evidence type="ECO:0000259" key="1">
    <source>
        <dbReference type="SMART" id="SM00306"/>
    </source>
</evidence>
<dbReference type="InterPro" id="IPR022385">
    <property type="entry name" value="Rhs_assc_core"/>
</dbReference>
<protein>
    <submittedName>
        <fullName evidence="2">Methyltransferase domain-containing protein</fullName>
    </submittedName>
</protein>
<dbReference type="SUPFAM" id="SSF53335">
    <property type="entry name" value="S-adenosyl-L-methionine-dependent methyltransferases"/>
    <property type="match status" value="1"/>
</dbReference>
<dbReference type="AlphaFoldDB" id="A0A8E6EW91"/>
<dbReference type="InterPro" id="IPR003587">
    <property type="entry name" value="Hint_dom_N"/>
</dbReference>
<accession>A0A8E6EW91</accession>
<dbReference type="KEGG" id="tsph:KIH39_15915"/>
<feature type="domain" description="Hint" evidence="1">
    <location>
        <begin position="213"/>
        <end position="308"/>
    </location>
</feature>
<reference evidence="2" key="1">
    <citation type="submission" date="2021-05" db="EMBL/GenBank/DDBJ databases">
        <title>Complete genome sequence of the cellulolytic planctomycete Telmatocola sphagniphila SP2T and characterization of the first cellulase from planctomycetes.</title>
        <authorList>
            <person name="Rakitin A.L."/>
            <person name="Beletsky A.V."/>
            <person name="Naumoff D.G."/>
            <person name="Kulichevskaya I.S."/>
            <person name="Mardanov A.V."/>
            <person name="Ravin N.V."/>
            <person name="Dedysh S.N."/>
        </authorList>
    </citation>
    <scope>NUCLEOTIDE SEQUENCE</scope>
    <source>
        <strain evidence="2">SP2T</strain>
    </source>
</reference>
<dbReference type="Gene3D" id="2.170.16.10">
    <property type="entry name" value="Hedgehog/Intein (Hint) domain"/>
    <property type="match status" value="1"/>
</dbReference>
<dbReference type="CDD" id="cd00081">
    <property type="entry name" value="Hint"/>
    <property type="match status" value="1"/>
</dbReference>
<dbReference type="GO" id="GO:0016539">
    <property type="term" value="P:intein-mediated protein splicing"/>
    <property type="evidence" value="ECO:0007669"/>
    <property type="project" value="InterPro"/>
</dbReference>
<evidence type="ECO:0000313" key="3">
    <source>
        <dbReference type="Proteomes" id="UP000676194"/>
    </source>
</evidence>
<dbReference type="Pfam" id="PF07591">
    <property type="entry name" value="PT-HINT"/>
    <property type="match status" value="1"/>
</dbReference>
<dbReference type="Gene3D" id="2.180.10.10">
    <property type="entry name" value="RHS repeat-associated core"/>
    <property type="match status" value="1"/>
</dbReference>
<sequence>MDFAEWRTYNPQLGQWMSEDPIGFAGGDANIRRYVGNDVTNTIDPSGLWADPPPPGQKQPFTLPGGTPGLILDGPYKDSVRILPNRRGTIYDPEVIESLKPEGVEVPRQQNIIHNDARTPQTPPTIRVVNPQDVKRGYEYPRPKDEVTSEDVGKFIIGLTPIGTAGEAIDAFWNHNYWRGVGKTAQTIVELTPAKVLKYLGKAAEYVLKWGTKACFAERTPVLTKEGYKYIENIKVGDFVLSRDEFNCTGMIAPKMVLKTLIHESRILKLIVEGREILTTGEHPFYVPVRGWVPASELKVNDELLSMNGDYLSVNLVQDINRIEKVYNIMVDQYHTYFVGGSDWNFAVWVHNRKIKSPLPGEKIVKIDIGGEGRNPGAINVNPSETTTTTGGWGRPIPNRVPGKGEKLPFADQSVDVIFLENAPIRPGTISEIQRVLKPGGEVRLVGPNAPEVIEAHKKIANLLGGKVYQIVLPSKNDVGGSLYTNIITVK</sequence>
<dbReference type="Pfam" id="PF08241">
    <property type="entry name" value="Methyltransf_11"/>
    <property type="match status" value="1"/>
</dbReference>
<dbReference type="GO" id="GO:0032259">
    <property type="term" value="P:methylation"/>
    <property type="evidence" value="ECO:0007669"/>
    <property type="project" value="UniProtKB-KW"/>
</dbReference>
<gene>
    <name evidence="2" type="ORF">KIH39_15915</name>
</gene>
<organism evidence="2 3">
    <name type="scientific">Telmatocola sphagniphila</name>
    <dbReference type="NCBI Taxonomy" id="1123043"/>
    <lineage>
        <taxon>Bacteria</taxon>
        <taxon>Pseudomonadati</taxon>
        <taxon>Planctomycetota</taxon>
        <taxon>Planctomycetia</taxon>
        <taxon>Gemmatales</taxon>
        <taxon>Gemmataceae</taxon>
    </lineage>
</organism>
<dbReference type="InterPro" id="IPR029063">
    <property type="entry name" value="SAM-dependent_MTases_sf"/>
</dbReference>
<dbReference type="Gene3D" id="3.40.50.150">
    <property type="entry name" value="Vaccinia Virus protein VP39"/>
    <property type="match status" value="1"/>
</dbReference>
<proteinExistence type="predicted"/>
<dbReference type="GO" id="GO:0008757">
    <property type="term" value="F:S-adenosylmethionine-dependent methyltransferase activity"/>
    <property type="evidence" value="ECO:0007669"/>
    <property type="project" value="InterPro"/>
</dbReference>
<dbReference type="EMBL" id="CP074694">
    <property type="protein sequence ID" value="QVL30338.1"/>
    <property type="molecule type" value="Genomic_DNA"/>
</dbReference>
<dbReference type="InterPro" id="IPR006141">
    <property type="entry name" value="Intein_N"/>
</dbReference>
<keyword evidence="2" id="KW-0808">Transferase</keyword>
<dbReference type="PROSITE" id="PS50817">
    <property type="entry name" value="INTEIN_N_TER"/>
    <property type="match status" value="1"/>
</dbReference>
<dbReference type="InterPro" id="IPR036844">
    <property type="entry name" value="Hint_dom_sf"/>
</dbReference>
<keyword evidence="2" id="KW-0489">Methyltransferase</keyword>
<dbReference type="InterPro" id="IPR013216">
    <property type="entry name" value="Methyltransf_11"/>
</dbReference>
<evidence type="ECO:0000313" key="2">
    <source>
        <dbReference type="EMBL" id="QVL30338.1"/>
    </source>
</evidence>
<keyword evidence="3" id="KW-1185">Reference proteome</keyword>
<dbReference type="NCBIfam" id="TIGR03696">
    <property type="entry name" value="Rhs_assc_core"/>
    <property type="match status" value="1"/>
</dbReference>